<evidence type="ECO:0000259" key="1">
    <source>
        <dbReference type="Pfam" id="PF00582"/>
    </source>
</evidence>
<dbReference type="OrthoDB" id="893860at2"/>
<name>A0A1M6V3V6_9BACT</name>
<gene>
    <name evidence="2" type="ORF">SAMN02746009_01489</name>
</gene>
<dbReference type="RefSeq" id="WP_073282648.1">
    <property type="nucleotide sequence ID" value="NZ_FRAS01000006.1"/>
</dbReference>
<dbReference type="EMBL" id="FRAS01000006">
    <property type="protein sequence ID" value="SHK75996.1"/>
    <property type="molecule type" value="Genomic_DNA"/>
</dbReference>
<dbReference type="InterPro" id="IPR006016">
    <property type="entry name" value="UspA"/>
</dbReference>
<organism evidence="2 3">
    <name type="scientific">Hymenobacter psychrotolerans DSM 18569</name>
    <dbReference type="NCBI Taxonomy" id="1121959"/>
    <lineage>
        <taxon>Bacteria</taxon>
        <taxon>Pseudomonadati</taxon>
        <taxon>Bacteroidota</taxon>
        <taxon>Cytophagia</taxon>
        <taxon>Cytophagales</taxon>
        <taxon>Hymenobacteraceae</taxon>
        <taxon>Hymenobacter</taxon>
    </lineage>
</organism>
<dbReference type="STRING" id="1121959.SAMN02746009_01489"/>
<keyword evidence="3" id="KW-1185">Reference proteome</keyword>
<dbReference type="Proteomes" id="UP000183947">
    <property type="component" value="Unassembled WGS sequence"/>
</dbReference>
<sequence>MKRIVIPTDLSLYSVHLIRYALNLLQGQTCHITLLQLTPLPDSITDLLTLPRPDRAPLERNPEFGKAIARLQRHYALEIEAIQVAHLYYDGAQQLKQYLQELSIDLVLAPVPLTRPAKGAAHLHRLLTNAPCPVLYIPEYGEASKFRRIAVVLDVEAKTPELPEQALMELLSRNEARLTFLLVFKPGRHTDQLQRTLGLLYSAPQLAGITYSVHLVQQRDVTEGVLAFLGEFDIDLVVASEKKRVLGSLRAGSGSAFRQAAITAKVPCLAVA</sequence>
<dbReference type="InterPro" id="IPR014729">
    <property type="entry name" value="Rossmann-like_a/b/a_fold"/>
</dbReference>
<accession>A0A1M6V3V6</accession>
<protein>
    <submittedName>
        <fullName evidence="2">Universal stress protein family protein</fullName>
    </submittedName>
</protein>
<dbReference type="SUPFAM" id="SSF52402">
    <property type="entry name" value="Adenine nucleotide alpha hydrolases-like"/>
    <property type="match status" value="2"/>
</dbReference>
<feature type="domain" description="UspA" evidence="1">
    <location>
        <begin position="1"/>
        <end position="137"/>
    </location>
</feature>
<evidence type="ECO:0000313" key="3">
    <source>
        <dbReference type="Proteomes" id="UP000183947"/>
    </source>
</evidence>
<evidence type="ECO:0000313" key="2">
    <source>
        <dbReference type="EMBL" id="SHK75996.1"/>
    </source>
</evidence>
<dbReference type="Pfam" id="PF00582">
    <property type="entry name" value="Usp"/>
    <property type="match status" value="1"/>
</dbReference>
<reference evidence="3" key="1">
    <citation type="submission" date="2016-11" db="EMBL/GenBank/DDBJ databases">
        <authorList>
            <person name="Varghese N."/>
            <person name="Submissions S."/>
        </authorList>
    </citation>
    <scope>NUCLEOTIDE SEQUENCE [LARGE SCALE GENOMIC DNA]</scope>
    <source>
        <strain evidence="3">DSM 18569</strain>
    </source>
</reference>
<proteinExistence type="predicted"/>
<dbReference type="Gene3D" id="3.40.50.620">
    <property type="entry name" value="HUPs"/>
    <property type="match status" value="2"/>
</dbReference>
<dbReference type="AlphaFoldDB" id="A0A1M6V3V6"/>